<dbReference type="SUPFAM" id="SSF52777">
    <property type="entry name" value="CoA-dependent acyltransferases"/>
    <property type="match status" value="2"/>
</dbReference>
<keyword evidence="7" id="KW-0319">Glycerol metabolism</keyword>
<dbReference type="GO" id="GO:0005886">
    <property type="term" value="C:plasma membrane"/>
    <property type="evidence" value="ECO:0007669"/>
    <property type="project" value="TreeGrafter"/>
</dbReference>
<dbReference type="PANTHER" id="PTHR31650:SF1">
    <property type="entry name" value="WAX ESTER SYNTHASE_DIACYLGLYCEROL ACYLTRANSFERASE 4-RELATED"/>
    <property type="match status" value="1"/>
</dbReference>
<dbReference type="Proteomes" id="UP000245461">
    <property type="component" value="Unassembled WGS sequence"/>
</dbReference>
<dbReference type="GO" id="GO:0006071">
    <property type="term" value="P:glycerol metabolic process"/>
    <property type="evidence" value="ECO:0007669"/>
    <property type="project" value="UniProtKB-KW"/>
</dbReference>
<evidence type="ECO:0000256" key="10">
    <source>
        <dbReference type="ARBA" id="ARBA00048109"/>
    </source>
</evidence>
<keyword evidence="6 13" id="KW-0808">Transferase</keyword>
<dbReference type="EMBL" id="QGLE01000005">
    <property type="protein sequence ID" value="PWR22789.1"/>
    <property type="molecule type" value="Genomic_DNA"/>
</dbReference>
<keyword evidence="14" id="KW-1185">Reference proteome</keyword>
<evidence type="ECO:0000313" key="14">
    <source>
        <dbReference type="Proteomes" id="UP000245461"/>
    </source>
</evidence>
<comment type="similarity">
    <text evidence="3">Belongs to the long-chain O-acyltransferase family.</text>
</comment>
<evidence type="ECO:0000256" key="8">
    <source>
        <dbReference type="ARBA" id="ARBA00023098"/>
    </source>
</evidence>
<evidence type="ECO:0000256" key="1">
    <source>
        <dbReference type="ARBA" id="ARBA00004771"/>
    </source>
</evidence>
<dbReference type="InterPro" id="IPR023213">
    <property type="entry name" value="CAT-like_dom_sf"/>
</dbReference>
<dbReference type="UniPathway" id="UPA00282"/>
<dbReference type="GO" id="GO:0004144">
    <property type="term" value="F:diacylglycerol O-acyltransferase activity"/>
    <property type="evidence" value="ECO:0007669"/>
    <property type="project" value="UniProtKB-EC"/>
</dbReference>
<dbReference type="GO" id="GO:0019432">
    <property type="term" value="P:triglyceride biosynthetic process"/>
    <property type="evidence" value="ECO:0007669"/>
    <property type="project" value="UniProtKB-UniPathway"/>
</dbReference>
<dbReference type="InterPro" id="IPR045034">
    <property type="entry name" value="O-acyltransferase_WSD1-like"/>
</dbReference>
<evidence type="ECO:0000256" key="4">
    <source>
        <dbReference type="ARBA" id="ARBA00013244"/>
    </source>
</evidence>
<feature type="domain" description="O-acyltransferase WSD1 C-terminal" evidence="12">
    <location>
        <begin position="311"/>
        <end position="460"/>
    </location>
</feature>
<dbReference type="InterPro" id="IPR004255">
    <property type="entry name" value="O-acyltransferase_WSD1_N"/>
</dbReference>
<dbReference type="NCBIfam" id="TIGR02946">
    <property type="entry name" value="acyl_WS_DGAT"/>
    <property type="match status" value="1"/>
</dbReference>
<dbReference type="GO" id="GO:0001666">
    <property type="term" value="P:response to hypoxia"/>
    <property type="evidence" value="ECO:0007669"/>
    <property type="project" value="TreeGrafter"/>
</dbReference>
<keyword evidence="9 13" id="KW-0012">Acyltransferase</keyword>
<comment type="pathway">
    <text evidence="1">Glycerolipid metabolism; triacylglycerol biosynthesis.</text>
</comment>
<proteinExistence type="inferred from homology"/>
<dbReference type="EC" id="2.3.1.20" evidence="4"/>
<comment type="catalytic activity">
    <reaction evidence="10">
        <text>an acyl-CoA + a 1,2-diacyl-sn-glycerol = a triacyl-sn-glycerol + CoA</text>
        <dbReference type="Rhea" id="RHEA:10868"/>
        <dbReference type="ChEBI" id="CHEBI:17815"/>
        <dbReference type="ChEBI" id="CHEBI:57287"/>
        <dbReference type="ChEBI" id="CHEBI:58342"/>
        <dbReference type="ChEBI" id="CHEBI:64615"/>
        <dbReference type="EC" id="2.3.1.20"/>
    </reaction>
</comment>
<comment type="pathway">
    <text evidence="2">Lipid metabolism.</text>
</comment>
<organism evidence="13 14">
    <name type="scientific">Zavarzinia aquatilis</name>
    <dbReference type="NCBI Taxonomy" id="2211142"/>
    <lineage>
        <taxon>Bacteria</taxon>
        <taxon>Pseudomonadati</taxon>
        <taxon>Pseudomonadota</taxon>
        <taxon>Alphaproteobacteria</taxon>
        <taxon>Rhodospirillales</taxon>
        <taxon>Zavarziniaceae</taxon>
        <taxon>Zavarzinia</taxon>
    </lineage>
</organism>
<dbReference type="GO" id="GO:0051701">
    <property type="term" value="P:biological process involved in interaction with host"/>
    <property type="evidence" value="ECO:0007669"/>
    <property type="project" value="TreeGrafter"/>
</dbReference>
<evidence type="ECO:0000256" key="2">
    <source>
        <dbReference type="ARBA" id="ARBA00005189"/>
    </source>
</evidence>
<protein>
    <recommendedName>
        <fullName evidence="4">diacylglycerol O-acyltransferase</fullName>
        <ecNumber evidence="4">2.3.1.20</ecNumber>
    </recommendedName>
</protein>
<keyword evidence="5" id="KW-0444">Lipid biosynthesis</keyword>
<comment type="caution">
    <text evidence="13">The sequence shown here is derived from an EMBL/GenBank/DDBJ whole genome shotgun (WGS) entry which is preliminary data.</text>
</comment>
<keyword evidence="8" id="KW-0443">Lipid metabolism</keyword>
<dbReference type="Gene3D" id="3.30.559.30">
    <property type="entry name" value="Nonribosomal peptide synthetase, condensation domain"/>
    <property type="match status" value="1"/>
</dbReference>
<dbReference type="InterPro" id="IPR009721">
    <property type="entry name" value="O-acyltransferase_WSD1_C"/>
</dbReference>
<dbReference type="GO" id="GO:0071731">
    <property type="term" value="P:response to nitric oxide"/>
    <property type="evidence" value="ECO:0007669"/>
    <property type="project" value="TreeGrafter"/>
</dbReference>
<accession>A0A317E713</accession>
<name>A0A317E713_9PROT</name>
<dbReference type="RefSeq" id="WP_109905345.1">
    <property type="nucleotide sequence ID" value="NZ_QGLE01000005.1"/>
</dbReference>
<evidence type="ECO:0000256" key="9">
    <source>
        <dbReference type="ARBA" id="ARBA00023315"/>
    </source>
</evidence>
<evidence type="ECO:0000256" key="7">
    <source>
        <dbReference type="ARBA" id="ARBA00022798"/>
    </source>
</evidence>
<dbReference type="AlphaFoldDB" id="A0A317E713"/>
<dbReference type="InterPro" id="IPR014292">
    <property type="entry name" value="Acyl_transf_WS/DGAT"/>
</dbReference>
<dbReference type="PANTHER" id="PTHR31650">
    <property type="entry name" value="O-ACYLTRANSFERASE (WSD1-LIKE) FAMILY PROTEIN"/>
    <property type="match status" value="1"/>
</dbReference>
<evidence type="ECO:0000256" key="5">
    <source>
        <dbReference type="ARBA" id="ARBA00022516"/>
    </source>
</evidence>
<evidence type="ECO:0000259" key="11">
    <source>
        <dbReference type="Pfam" id="PF03007"/>
    </source>
</evidence>
<dbReference type="Pfam" id="PF03007">
    <property type="entry name" value="WS_DGAT_cat"/>
    <property type="match status" value="1"/>
</dbReference>
<evidence type="ECO:0000259" key="12">
    <source>
        <dbReference type="Pfam" id="PF06974"/>
    </source>
</evidence>
<gene>
    <name evidence="13" type="ORF">DKG74_10170</name>
</gene>
<evidence type="ECO:0000256" key="3">
    <source>
        <dbReference type="ARBA" id="ARBA00009587"/>
    </source>
</evidence>
<dbReference type="OrthoDB" id="7440981at2"/>
<evidence type="ECO:0000313" key="13">
    <source>
        <dbReference type="EMBL" id="PWR22789.1"/>
    </source>
</evidence>
<reference evidence="13 14" key="1">
    <citation type="submission" date="2018-05" db="EMBL/GenBank/DDBJ databases">
        <title>Zavarzinia sp. HR-AS.</title>
        <authorList>
            <person name="Lee Y."/>
            <person name="Jeon C.O."/>
        </authorList>
    </citation>
    <scope>NUCLEOTIDE SEQUENCE [LARGE SCALE GENOMIC DNA]</scope>
    <source>
        <strain evidence="13 14">HR-AS</strain>
    </source>
</reference>
<dbReference type="Gene3D" id="3.30.559.10">
    <property type="entry name" value="Chloramphenicol acetyltransferase-like domain"/>
    <property type="match status" value="1"/>
</dbReference>
<evidence type="ECO:0000256" key="6">
    <source>
        <dbReference type="ARBA" id="ARBA00022679"/>
    </source>
</evidence>
<feature type="domain" description="O-acyltransferase WSD1-like N-terminal" evidence="11">
    <location>
        <begin position="4"/>
        <end position="269"/>
    </location>
</feature>
<dbReference type="Pfam" id="PF06974">
    <property type="entry name" value="WS_DGAT_C"/>
    <property type="match status" value="1"/>
</dbReference>
<sequence>MERLKGIDATFLYMETPSNHMHVGMLWVLKKPADIGTGYFAAVRSLIESRLHLSKTYRRRLIPVPLDIDHPIWIEDPDFDLDFHLRHIAVPPPGDRHKLLELVARLHSRALDRTKPLWEMYVIEGLPDDQVALYIKIHHCCIDGISGTEMMVSLLDFSPEPREVPPPDKPWVPERAPTDAEILMRASVRGIVTPLRSLRRLPRVVAAGVAFGRRALARREPVPTAPFQAPRTPFNRALTPHRRYAVGEVSLDRVKALRKATGATVNDIVLAMCAGALRRYLDHAGELPDKPLLAVCPVSVRAEGTDSGASNAVSAMFVSLATDISDPLERLAAIRASTVDAKEAHKALPANALTDWSAFAAPLVAAQAARLYSRYKVADLHRPPYNVIISNVPGPPFALYLAGAELLHSYPISLAVEGIGLNITIMSYRSEIAIGLTADREAVPDIEFMMSLMPDALAELEAALERAQKPAKSA</sequence>